<sequence length="83" mass="8949">MRNHAIYESTDSTAEAQIQSEIEYYESILATPGTNSTTSKIPVEMVQNCIETLKGDKFIGEVVSQIASLEGNINPTTNPGISA</sequence>
<proteinExistence type="predicted"/>
<reference evidence="2" key="1">
    <citation type="submission" date="2012-02" db="EMBL/GenBank/DDBJ databases">
        <title>Genome sequencing of Giardia lamblia Genotypes A2 and B isolates (DH and GS) and comparative analysis with the genomes of Genotypes A1 and E (WB and Pig).</title>
        <authorList>
            <person name="Adam R."/>
            <person name="Dahlstrom E."/>
            <person name="Martens C."/>
            <person name="Bruno D."/>
            <person name="Barbian K."/>
            <person name="Porcella S.F."/>
            <person name="Nash T."/>
        </authorList>
    </citation>
    <scope>NUCLEOTIDE SEQUENCE</scope>
    <source>
        <strain evidence="2">GS</strain>
    </source>
</reference>
<gene>
    <name evidence="1" type="ORF">GSB_155129</name>
</gene>
<dbReference type="VEuPathDB" id="GiardiaDB:GL50581_101"/>
<organism evidence="1 2">
    <name type="scientific">Giardia intestinalis</name>
    <name type="common">Giardia lamblia</name>
    <dbReference type="NCBI Taxonomy" id="5741"/>
    <lineage>
        <taxon>Eukaryota</taxon>
        <taxon>Metamonada</taxon>
        <taxon>Diplomonadida</taxon>
        <taxon>Hexamitidae</taxon>
        <taxon>Giardiinae</taxon>
        <taxon>Giardia</taxon>
    </lineage>
</organism>
<name>V6TMZ0_GIAIN</name>
<protein>
    <submittedName>
        <fullName evidence="1">Uncharacterized protein</fullName>
    </submittedName>
</protein>
<dbReference type="AlphaFoldDB" id="V6TMZ0"/>
<dbReference type="EMBL" id="AHHH01000329">
    <property type="protein sequence ID" value="ESU40091.1"/>
    <property type="molecule type" value="Genomic_DNA"/>
</dbReference>
<evidence type="ECO:0000313" key="1">
    <source>
        <dbReference type="EMBL" id="ESU40091.1"/>
    </source>
</evidence>
<comment type="caution">
    <text evidence="1">The sequence shown here is derived from an EMBL/GenBank/DDBJ whole genome shotgun (WGS) entry which is preliminary data.</text>
</comment>
<dbReference type="VEuPathDB" id="GiardiaDB:QR46_4929"/>
<reference evidence="1 2" key="2">
    <citation type="journal article" date="2013" name="Genome Biol. Evol.">
        <title>Genome sequencing of Giardia lamblia genotypes A2 and B isolates (DH and GS) and comparative analysis with the genomes of genotypes A1 and E (WB and Pig).</title>
        <authorList>
            <person name="Adam R.D."/>
            <person name="Dahlstrom E.W."/>
            <person name="Martens C.A."/>
            <person name="Bruno D.P."/>
            <person name="Barbian K.D."/>
            <person name="Ricklefs S.M."/>
            <person name="Hernandez M.M."/>
            <person name="Narla N.P."/>
            <person name="Patel R.B."/>
            <person name="Porcella S.F."/>
            <person name="Nash T.E."/>
        </authorList>
    </citation>
    <scope>NUCLEOTIDE SEQUENCE [LARGE SCALE GENOMIC DNA]</scope>
    <source>
        <strain evidence="1 2">GS</strain>
    </source>
</reference>
<accession>V6TMZ0</accession>
<dbReference type="Proteomes" id="UP000018040">
    <property type="component" value="Unassembled WGS sequence"/>
</dbReference>
<evidence type="ECO:0000313" key="2">
    <source>
        <dbReference type="Proteomes" id="UP000018040"/>
    </source>
</evidence>